<feature type="domain" description="SD-repeat containing protein B" evidence="4">
    <location>
        <begin position="8"/>
        <end position="80"/>
    </location>
</feature>
<organism evidence="5 6">
    <name type="scientific">Planktothrix paucivesiculata PCC 9631</name>
    <dbReference type="NCBI Taxonomy" id="671071"/>
    <lineage>
        <taxon>Bacteria</taxon>
        <taxon>Bacillati</taxon>
        <taxon>Cyanobacteriota</taxon>
        <taxon>Cyanophyceae</taxon>
        <taxon>Oscillatoriophycideae</taxon>
        <taxon>Oscillatoriales</taxon>
        <taxon>Microcoleaceae</taxon>
        <taxon>Planktothrix</taxon>
    </lineage>
</organism>
<comment type="caution">
    <text evidence="5">The sequence shown here is derived from an EMBL/GenBank/DDBJ whole genome shotgun (WGS) entry which is preliminary data.</text>
</comment>
<evidence type="ECO:0000256" key="2">
    <source>
        <dbReference type="ARBA" id="ARBA00022525"/>
    </source>
</evidence>
<dbReference type="AlphaFoldDB" id="A0A7Z9BJ66"/>
<dbReference type="EMBL" id="CZCS02000005">
    <property type="protein sequence ID" value="VXD10950.1"/>
    <property type="molecule type" value="Genomic_DNA"/>
</dbReference>
<keyword evidence="6" id="KW-1185">Reference proteome</keyword>
<dbReference type="GO" id="GO:0005576">
    <property type="term" value="C:extracellular region"/>
    <property type="evidence" value="ECO:0007669"/>
    <property type="project" value="UniProtKB-SubCell"/>
</dbReference>
<dbReference type="Pfam" id="PF17210">
    <property type="entry name" value="SdrD_B"/>
    <property type="match status" value="1"/>
</dbReference>
<comment type="subcellular location">
    <subcellularLocation>
        <location evidence="1">Secreted</location>
    </subcellularLocation>
</comment>
<dbReference type="InterPro" id="IPR051417">
    <property type="entry name" value="SDr/BOS_complex"/>
</dbReference>
<sequence>MSTLNGTTFNDINFNGIFDAGDAGLPNVTVFLDSNGNGLPEGLEQVSVTDINGIYSFPNLAAGSYVVGQIVPPGFTRSTPANPVVLTGGADLATFNIANTGGFTPIVPSLTGNISGAVFVDNNLLGLYNYAYDDKGNLVTYNNTNVYDVNGNLVVNPNGFSALNQVYDPLVDATLPRVPVYIDLNNDGFLNANEPRTLTNEAGFYNFNALPAGSYLLRIAQPFDKADGGISILGDLETTNTPLVVDVFAGATRNQVDLGVVVPNSVYGKVINDLNGNGFPEATEPGINGITVFVDSNGNNFFDLGEKSTVSGIDGAYIIKGLNTDVGQQSNEVLAQNPYLAYQLLVDPLSVANSFPVASVPPTTAYVRTSPLPGATIDAPVIPGGSAQANFLYTFAPTSTAVLPDSITGFVFNDLNGDGIVQPGEPNRSGAEIYVDLNNNSKLDSGEPTSITDTAGSFGFLNLPTPNDYVVRTTDDFLTTAVPNVILGPGQASQLAIGLSTFEPNPAINQNALVPIPGVPVVNQNVFVPTPAFPIV</sequence>
<evidence type="ECO:0000256" key="3">
    <source>
        <dbReference type="ARBA" id="ARBA00022729"/>
    </source>
</evidence>
<reference evidence="5" key="1">
    <citation type="submission" date="2019-10" db="EMBL/GenBank/DDBJ databases">
        <authorList>
            <consortium name="Genoscope - CEA"/>
            <person name="William W."/>
        </authorList>
    </citation>
    <scope>NUCLEOTIDE SEQUENCE [LARGE SCALE GENOMIC DNA]</scope>
    <source>
        <strain evidence="5">BBR_PRJEB10994</strain>
    </source>
</reference>
<dbReference type="RefSeq" id="WP_197046453.1">
    <property type="nucleotide sequence ID" value="NZ_LR735025.1"/>
</dbReference>
<dbReference type="Proteomes" id="UP000182190">
    <property type="component" value="Unassembled WGS sequence"/>
</dbReference>
<evidence type="ECO:0000313" key="5">
    <source>
        <dbReference type="EMBL" id="VXD10950.1"/>
    </source>
</evidence>
<name>A0A7Z9BJ66_9CYAN</name>
<evidence type="ECO:0000313" key="6">
    <source>
        <dbReference type="Proteomes" id="UP000182190"/>
    </source>
</evidence>
<dbReference type="InterPro" id="IPR013783">
    <property type="entry name" value="Ig-like_fold"/>
</dbReference>
<proteinExistence type="predicted"/>
<gene>
    <name evidence="5" type="ORF">PL9631_1020022</name>
</gene>
<dbReference type="Gene3D" id="2.60.40.10">
    <property type="entry name" value="Immunoglobulins"/>
    <property type="match status" value="3"/>
</dbReference>
<dbReference type="InterPro" id="IPR033764">
    <property type="entry name" value="Sdr_B"/>
</dbReference>
<dbReference type="PANTHER" id="PTHR23303">
    <property type="entry name" value="CARBOXYPEPTIDASE REGULATORY REGION-CONTAINING"/>
    <property type="match status" value="1"/>
</dbReference>
<evidence type="ECO:0000256" key="1">
    <source>
        <dbReference type="ARBA" id="ARBA00004613"/>
    </source>
</evidence>
<evidence type="ECO:0000259" key="4">
    <source>
        <dbReference type="Pfam" id="PF17210"/>
    </source>
</evidence>
<dbReference type="SUPFAM" id="SSF117074">
    <property type="entry name" value="Hypothetical protein PA1324"/>
    <property type="match status" value="4"/>
</dbReference>
<keyword evidence="2" id="KW-0964">Secreted</keyword>
<accession>A0A7Z9BJ66</accession>
<keyword evidence="3" id="KW-0732">Signal</keyword>
<protein>
    <recommendedName>
        <fullName evidence="4">SD-repeat containing protein B domain-containing protein</fullName>
    </recommendedName>
</protein>